<gene>
    <name evidence="11 14" type="primary">glgA</name>
    <name evidence="14" type="ORF">QS748_08700</name>
</gene>
<keyword evidence="15" id="KW-1185">Reference proteome</keyword>
<evidence type="ECO:0000256" key="8">
    <source>
        <dbReference type="ARBA" id="ARBA00022679"/>
    </source>
</evidence>
<dbReference type="AlphaFoldDB" id="A0AA90NTU9"/>
<evidence type="ECO:0000256" key="5">
    <source>
        <dbReference type="ARBA" id="ARBA00012588"/>
    </source>
</evidence>
<evidence type="ECO:0000256" key="10">
    <source>
        <dbReference type="ARBA" id="ARBA00031722"/>
    </source>
</evidence>
<dbReference type="GO" id="GO:0005829">
    <property type="term" value="C:cytosol"/>
    <property type="evidence" value="ECO:0007669"/>
    <property type="project" value="TreeGrafter"/>
</dbReference>
<keyword evidence="8 11" id="KW-0808">Transferase</keyword>
<evidence type="ECO:0000256" key="2">
    <source>
        <dbReference type="ARBA" id="ARBA00002764"/>
    </source>
</evidence>
<evidence type="ECO:0000256" key="7">
    <source>
        <dbReference type="ARBA" id="ARBA00022676"/>
    </source>
</evidence>
<dbReference type="EMBL" id="JASXSV010000011">
    <property type="protein sequence ID" value="MDP0589250.1"/>
    <property type="molecule type" value="Genomic_DNA"/>
</dbReference>
<dbReference type="GO" id="GO:0005978">
    <property type="term" value="P:glycogen biosynthetic process"/>
    <property type="evidence" value="ECO:0007669"/>
    <property type="project" value="UniProtKB-UniRule"/>
</dbReference>
<dbReference type="SUPFAM" id="SSF53756">
    <property type="entry name" value="UDP-Glycosyltransferase/glycogen phosphorylase"/>
    <property type="match status" value="1"/>
</dbReference>
<reference evidence="14 15" key="1">
    <citation type="journal article" date="2023" name="bioRxiv">
        <title>An intranuclear bacterial parasite of deep-sea mussels expresses apoptosis inhibitors acquired from its host.</title>
        <authorList>
            <person name="Gonzalez Porras M.A."/>
            <person name="Assie A."/>
            <person name="Tietjen M."/>
            <person name="Violette M."/>
            <person name="Kleiner M."/>
            <person name="Gruber-Vodicka H."/>
            <person name="Dubilier N."/>
            <person name="Leisch N."/>
        </authorList>
    </citation>
    <scope>NUCLEOTIDE SEQUENCE [LARGE SCALE GENOMIC DNA]</scope>
    <source>
        <strain evidence="14">IAP13</strain>
    </source>
</reference>
<evidence type="ECO:0000259" key="13">
    <source>
        <dbReference type="Pfam" id="PF08323"/>
    </source>
</evidence>
<feature type="binding site" evidence="11">
    <location>
        <position position="19"/>
    </location>
    <ligand>
        <name>ADP-alpha-D-glucose</name>
        <dbReference type="ChEBI" id="CHEBI:57498"/>
    </ligand>
</feature>
<dbReference type="EC" id="2.4.1.21" evidence="5 11"/>
<keyword evidence="7 11" id="KW-0328">Glycosyltransferase</keyword>
<dbReference type="InterPro" id="IPR013534">
    <property type="entry name" value="Starch_synth_cat_dom"/>
</dbReference>
<evidence type="ECO:0000256" key="11">
    <source>
        <dbReference type="HAMAP-Rule" id="MF_00484"/>
    </source>
</evidence>
<evidence type="ECO:0000256" key="9">
    <source>
        <dbReference type="ARBA" id="ARBA00023056"/>
    </source>
</evidence>
<evidence type="ECO:0000256" key="1">
    <source>
        <dbReference type="ARBA" id="ARBA00001478"/>
    </source>
</evidence>
<keyword evidence="9 11" id="KW-0320">Glycogen biosynthesis</keyword>
<evidence type="ECO:0000256" key="4">
    <source>
        <dbReference type="ARBA" id="ARBA00010281"/>
    </source>
</evidence>
<dbReference type="InterPro" id="IPR001296">
    <property type="entry name" value="Glyco_trans_1"/>
</dbReference>
<dbReference type="Pfam" id="PF00534">
    <property type="entry name" value="Glycos_transf_1"/>
    <property type="match status" value="1"/>
</dbReference>
<comment type="function">
    <text evidence="2 11">Synthesizes alpha-1,4-glucan chains using ADP-glucose.</text>
</comment>
<name>A0AA90NTU9_9GAMM</name>
<comment type="similarity">
    <text evidence="4 11">Belongs to the glycosyltransferase 1 family. Bacterial/plant glycogen synthase subfamily.</text>
</comment>
<dbReference type="Gene3D" id="3.40.50.2000">
    <property type="entry name" value="Glycogen Phosphorylase B"/>
    <property type="match status" value="2"/>
</dbReference>
<dbReference type="CDD" id="cd03791">
    <property type="entry name" value="GT5_Glycogen_synthase_DULL1-like"/>
    <property type="match status" value="1"/>
</dbReference>
<comment type="caution">
    <text evidence="14">The sequence shown here is derived from an EMBL/GenBank/DDBJ whole genome shotgun (WGS) entry which is preliminary data.</text>
</comment>
<dbReference type="NCBIfam" id="TIGR02095">
    <property type="entry name" value="glgA"/>
    <property type="match status" value="1"/>
</dbReference>
<protein>
    <recommendedName>
        <fullName evidence="6 11">Glycogen synthase</fullName>
        <ecNumber evidence="5 11">2.4.1.21</ecNumber>
    </recommendedName>
    <alternativeName>
        <fullName evidence="10 11">Starch [bacterial glycogen] synthase</fullName>
    </alternativeName>
</protein>
<organism evidence="14 15">
    <name type="scientific">Candidatus Endonucleibacter bathymodioli</name>
    <dbReference type="NCBI Taxonomy" id="539814"/>
    <lineage>
        <taxon>Bacteria</taxon>
        <taxon>Pseudomonadati</taxon>
        <taxon>Pseudomonadota</taxon>
        <taxon>Gammaproteobacteria</taxon>
        <taxon>Oceanospirillales</taxon>
        <taxon>Endozoicomonadaceae</taxon>
        <taxon>Candidatus Endonucleibacter</taxon>
    </lineage>
</organism>
<dbReference type="Proteomes" id="UP001178148">
    <property type="component" value="Unassembled WGS sequence"/>
</dbReference>
<feature type="domain" description="Starch synthase catalytic" evidence="13">
    <location>
        <begin position="6"/>
        <end position="240"/>
    </location>
</feature>
<dbReference type="HAMAP" id="MF_00484">
    <property type="entry name" value="Glycogen_synth"/>
    <property type="match status" value="1"/>
</dbReference>
<dbReference type="InterPro" id="IPR011835">
    <property type="entry name" value="GS/SS"/>
</dbReference>
<evidence type="ECO:0000313" key="14">
    <source>
        <dbReference type="EMBL" id="MDP0589250.1"/>
    </source>
</evidence>
<accession>A0AA90NTU9</accession>
<evidence type="ECO:0000259" key="12">
    <source>
        <dbReference type="Pfam" id="PF00534"/>
    </source>
</evidence>
<evidence type="ECO:0000313" key="15">
    <source>
        <dbReference type="Proteomes" id="UP001178148"/>
    </source>
</evidence>
<comment type="catalytic activity">
    <reaction evidence="1 11">
        <text>[(1-&gt;4)-alpha-D-glucosyl](n) + ADP-alpha-D-glucose = [(1-&gt;4)-alpha-D-glucosyl](n+1) + ADP + H(+)</text>
        <dbReference type="Rhea" id="RHEA:18189"/>
        <dbReference type="Rhea" id="RHEA-COMP:9584"/>
        <dbReference type="Rhea" id="RHEA-COMP:9587"/>
        <dbReference type="ChEBI" id="CHEBI:15378"/>
        <dbReference type="ChEBI" id="CHEBI:15444"/>
        <dbReference type="ChEBI" id="CHEBI:57498"/>
        <dbReference type="ChEBI" id="CHEBI:456216"/>
        <dbReference type="EC" id="2.4.1.21"/>
    </reaction>
</comment>
<sequence>MESELKIVFAASELAGIVKTGGLADAVCALASAMVKEGHNVCVMMPAYREALSHIDSEEVVSGSVVMNNYLNISYSVRKCCLDGVTVYLIEHHDYFDRPGLYAQNGEGYSDNSQRFAFFSKAILKSCQLLDFSPDIIHCHDWQTALLPYYLKTDECCNSFFDKTKSVLTIHNAAYQQHTDSHQLDNLGIAWRYFNSACFEDHNQINLLKGGIAFADRITAVSPSYAEELMTEIGGHGLVDSFRRRYSDFSGILNGCDYRYWNPETDKLIPALFSCDEMHGKAVCKCALQDRFNLPVEDGVPLFGIVSRLAEQKGFSYLIPALQSFLSNDVQLIILGSGDEGIAKNLQLFAELYKDKCRFVNGFDNVLAHWIEAGSDFFLMPSLFEPCGLNQMYSLKYGSLPVVRSVGGLKDTVDSYSELGDQGTGFMFSLPNDHALLLCLNQALDVYKNPQVFKKMQRNAMNRAFTWDNAAAVFCELYRAID</sequence>
<dbReference type="PANTHER" id="PTHR45825">
    <property type="entry name" value="GRANULE-BOUND STARCH SYNTHASE 1, CHLOROPLASTIC/AMYLOPLASTIC"/>
    <property type="match status" value="1"/>
</dbReference>
<dbReference type="NCBIfam" id="NF001903">
    <property type="entry name" value="PRK00654.2-2"/>
    <property type="match status" value="1"/>
</dbReference>
<dbReference type="PANTHER" id="PTHR45825:SF11">
    <property type="entry name" value="ALPHA AMYLASE DOMAIN-CONTAINING PROTEIN"/>
    <property type="match status" value="1"/>
</dbReference>
<evidence type="ECO:0000256" key="6">
    <source>
        <dbReference type="ARBA" id="ARBA00019935"/>
    </source>
</evidence>
<dbReference type="GO" id="GO:0009011">
    <property type="term" value="F:alpha-1,4-glucan glucosyltransferase (ADP-glucose donor) activity"/>
    <property type="evidence" value="ECO:0007669"/>
    <property type="project" value="UniProtKB-UniRule"/>
</dbReference>
<evidence type="ECO:0000256" key="3">
    <source>
        <dbReference type="ARBA" id="ARBA00004964"/>
    </source>
</evidence>
<dbReference type="Pfam" id="PF08323">
    <property type="entry name" value="Glyco_transf_5"/>
    <property type="match status" value="1"/>
</dbReference>
<feature type="domain" description="Glycosyl transferase family 1" evidence="12">
    <location>
        <begin position="290"/>
        <end position="456"/>
    </location>
</feature>
<proteinExistence type="inferred from homology"/>
<dbReference type="GO" id="GO:0004373">
    <property type="term" value="F:alpha-1,4-glucan glucosyltransferase (UDP-glucose donor) activity"/>
    <property type="evidence" value="ECO:0007669"/>
    <property type="project" value="InterPro"/>
</dbReference>
<comment type="pathway">
    <text evidence="3 11">Glycan biosynthesis; glycogen biosynthesis.</text>
</comment>